<evidence type="ECO:0000313" key="1">
    <source>
        <dbReference type="EMBL" id="MDX8526834.1"/>
    </source>
</evidence>
<comment type="caution">
    <text evidence="1">The sequence shown here is derived from an EMBL/GenBank/DDBJ whole genome shotgun (WGS) entry which is preliminary data.</text>
</comment>
<keyword evidence="2" id="KW-1185">Reference proteome</keyword>
<gene>
    <name evidence="1" type="ORF">RFM68_20245</name>
</gene>
<organism evidence="1 2">
    <name type="scientific">Mesorhizobium montanum</name>
    <dbReference type="NCBI Taxonomy" id="3072323"/>
    <lineage>
        <taxon>Bacteria</taxon>
        <taxon>Pseudomonadati</taxon>
        <taxon>Pseudomonadota</taxon>
        <taxon>Alphaproteobacteria</taxon>
        <taxon>Hyphomicrobiales</taxon>
        <taxon>Phyllobacteriaceae</taxon>
        <taxon>Mesorhizobium</taxon>
    </lineage>
</organism>
<dbReference type="RefSeq" id="WP_320234781.1">
    <property type="nucleotide sequence ID" value="NZ_JAVIJF010000015.1"/>
</dbReference>
<proteinExistence type="predicted"/>
<dbReference type="EMBL" id="JAVIJF010000015">
    <property type="protein sequence ID" value="MDX8526834.1"/>
    <property type="molecule type" value="Genomic_DNA"/>
</dbReference>
<dbReference type="Proteomes" id="UP001276840">
    <property type="component" value="Unassembled WGS sequence"/>
</dbReference>
<protein>
    <submittedName>
        <fullName evidence="1">Uncharacterized protein</fullName>
    </submittedName>
</protein>
<sequence>MRLRTQYLAADGTEPQLDLGPIDSIDELLGEGAPRVGLKLSHVGADSIATVIKLAEVYQAPAALDLLLRRAEIDTAGAVAAPSMLIPREGGSVVSWTVAAGGRLLFLVSAPNGSMLLSSAEDPLADAHRLEIEEHFTRAEADGAN</sequence>
<accession>A0ABU4ZN75</accession>
<name>A0ABU4ZN75_9HYPH</name>
<reference evidence="1 2" key="1">
    <citation type="submission" date="2023-08" db="EMBL/GenBank/DDBJ databases">
        <title>Implementing the SeqCode for naming new Mesorhizobium species isolated from Vachellia karroo root nodules.</title>
        <authorList>
            <person name="Van Lill M."/>
        </authorList>
    </citation>
    <scope>NUCLEOTIDE SEQUENCE [LARGE SCALE GENOMIC DNA]</scope>
    <source>
        <strain evidence="1 2">MSK 1335</strain>
    </source>
</reference>
<evidence type="ECO:0000313" key="2">
    <source>
        <dbReference type="Proteomes" id="UP001276840"/>
    </source>
</evidence>